<dbReference type="AlphaFoldDB" id="A0AAV1SU80"/>
<reference evidence="1 2" key="1">
    <citation type="submission" date="2024-01" db="EMBL/GenBank/DDBJ databases">
        <authorList>
            <person name="Waweru B."/>
        </authorList>
    </citation>
    <scope>NUCLEOTIDE SEQUENCE [LARGE SCALE GENOMIC DNA]</scope>
</reference>
<organism evidence="1 2">
    <name type="scientific">Dovyalis caffra</name>
    <dbReference type="NCBI Taxonomy" id="77055"/>
    <lineage>
        <taxon>Eukaryota</taxon>
        <taxon>Viridiplantae</taxon>
        <taxon>Streptophyta</taxon>
        <taxon>Embryophyta</taxon>
        <taxon>Tracheophyta</taxon>
        <taxon>Spermatophyta</taxon>
        <taxon>Magnoliopsida</taxon>
        <taxon>eudicotyledons</taxon>
        <taxon>Gunneridae</taxon>
        <taxon>Pentapetalae</taxon>
        <taxon>rosids</taxon>
        <taxon>fabids</taxon>
        <taxon>Malpighiales</taxon>
        <taxon>Salicaceae</taxon>
        <taxon>Flacourtieae</taxon>
        <taxon>Dovyalis</taxon>
    </lineage>
</organism>
<dbReference type="Gene3D" id="3.40.525.10">
    <property type="entry name" value="CRAL-TRIO lipid binding domain"/>
    <property type="match status" value="1"/>
</dbReference>
<evidence type="ECO:0000313" key="1">
    <source>
        <dbReference type="EMBL" id="CAK7356311.1"/>
    </source>
</evidence>
<evidence type="ECO:0008006" key="3">
    <source>
        <dbReference type="Google" id="ProtNLM"/>
    </source>
</evidence>
<proteinExistence type="predicted"/>
<keyword evidence="2" id="KW-1185">Reference proteome</keyword>
<dbReference type="InterPro" id="IPR051026">
    <property type="entry name" value="PI/PC_transfer"/>
</dbReference>
<accession>A0AAV1SU80</accession>
<comment type="caution">
    <text evidence="1">The sequence shown here is derived from an EMBL/GenBank/DDBJ whole genome shotgun (WGS) entry which is preliminary data.</text>
</comment>
<protein>
    <recommendedName>
        <fullName evidence="3">LAGLIDADG homing endonuclease</fullName>
    </recommendedName>
</protein>
<gene>
    <name evidence="1" type="ORF">DCAF_LOCUS26582</name>
</gene>
<dbReference type="InterPro" id="IPR036865">
    <property type="entry name" value="CRAL-TRIO_dom_sf"/>
</dbReference>
<name>A0AAV1SU80_9ROSI</name>
<dbReference type="PANTHER" id="PTHR45657">
    <property type="entry name" value="CRAL-TRIO DOMAIN-CONTAINING PROTEIN YKL091C-RELATED"/>
    <property type="match status" value="1"/>
</dbReference>
<evidence type="ECO:0000313" key="2">
    <source>
        <dbReference type="Proteomes" id="UP001314170"/>
    </source>
</evidence>
<dbReference type="SUPFAM" id="SSF52087">
    <property type="entry name" value="CRAL/TRIO domain"/>
    <property type="match status" value="1"/>
</dbReference>
<dbReference type="PANTHER" id="PTHR45657:SF5">
    <property type="entry name" value="PHOSPHATIDYLINOSITOL_PHOSPHATIDYLCHOLINE TRANSFER PROTEIN SFH6"/>
    <property type="match status" value="1"/>
</dbReference>
<dbReference type="EMBL" id="CAWUPB010001197">
    <property type="protein sequence ID" value="CAK7356311.1"/>
    <property type="molecule type" value="Genomic_DNA"/>
</dbReference>
<sequence length="113" mass="13506">MFRDFKSKELDEVLKYYLHGNHGMDKERRPIYIKKLTKIEPNELMHATTMDRFVRYHVWELEKSFAIKTDVSSLQQRRFLSCVFRLFSPVLSTLPSVKTPSNLSHKFKNVIKN</sequence>
<dbReference type="Proteomes" id="UP001314170">
    <property type="component" value="Unassembled WGS sequence"/>
</dbReference>